<reference evidence="3" key="1">
    <citation type="submission" date="2020-09" db="EMBL/GenBank/DDBJ databases">
        <authorList>
            <person name="Kim M.K."/>
        </authorList>
    </citation>
    <scope>NUCLEOTIDE SEQUENCE</scope>
    <source>
        <strain evidence="3">BT702</strain>
    </source>
</reference>
<evidence type="ECO:0000313" key="3">
    <source>
        <dbReference type="EMBL" id="MBD2704097.1"/>
    </source>
</evidence>
<dbReference type="InterPro" id="IPR006311">
    <property type="entry name" value="TAT_signal"/>
</dbReference>
<dbReference type="InterPro" id="IPR015422">
    <property type="entry name" value="PyrdxlP-dep_Trfase_small"/>
</dbReference>
<keyword evidence="4" id="KW-1185">Reference proteome</keyword>
<comment type="similarity">
    <text evidence="1 2">Belongs to the DegT/DnrJ/EryC1 family.</text>
</comment>
<evidence type="ECO:0000256" key="1">
    <source>
        <dbReference type="ARBA" id="ARBA00037999"/>
    </source>
</evidence>
<dbReference type="AlphaFoldDB" id="A0A927AUF9"/>
<dbReference type="PROSITE" id="PS51318">
    <property type="entry name" value="TAT"/>
    <property type="match status" value="1"/>
</dbReference>
<dbReference type="EMBL" id="JACWZY010000028">
    <property type="protein sequence ID" value="MBD2704097.1"/>
    <property type="molecule type" value="Genomic_DNA"/>
</dbReference>
<evidence type="ECO:0000256" key="2">
    <source>
        <dbReference type="RuleBase" id="RU004508"/>
    </source>
</evidence>
<evidence type="ECO:0000313" key="4">
    <source>
        <dbReference type="Proteomes" id="UP000598820"/>
    </source>
</evidence>
<accession>A0A927AUF9</accession>
<dbReference type="RefSeq" id="WP_190890390.1">
    <property type="nucleotide sequence ID" value="NZ_JACWZY010000028.1"/>
</dbReference>
<gene>
    <name evidence="3" type="ORF">IC229_25855</name>
</gene>
<dbReference type="GO" id="GO:0000271">
    <property type="term" value="P:polysaccharide biosynthetic process"/>
    <property type="evidence" value="ECO:0007669"/>
    <property type="project" value="TreeGrafter"/>
</dbReference>
<dbReference type="Gene3D" id="3.90.1150.10">
    <property type="entry name" value="Aspartate Aminotransferase, domain 1"/>
    <property type="match status" value="1"/>
</dbReference>
<proteinExistence type="inferred from homology"/>
<dbReference type="Gene3D" id="3.40.640.10">
    <property type="entry name" value="Type I PLP-dependent aspartate aminotransferase-like (Major domain)"/>
    <property type="match status" value="1"/>
</dbReference>
<dbReference type="GO" id="GO:0030170">
    <property type="term" value="F:pyridoxal phosphate binding"/>
    <property type="evidence" value="ECO:0007669"/>
    <property type="project" value="TreeGrafter"/>
</dbReference>
<name>A0A927AUF9_9BACT</name>
<dbReference type="InterPro" id="IPR000653">
    <property type="entry name" value="DegT/StrS_aminotransferase"/>
</dbReference>
<keyword evidence="2" id="KW-0663">Pyridoxal phosphate</keyword>
<dbReference type="PANTHER" id="PTHR30244:SF34">
    <property type="entry name" value="DTDP-4-AMINO-4,6-DIDEOXYGALACTOSE TRANSAMINASE"/>
    <property type="match status" value="1"/>
</dbReference>
<dbReference type="Pfam" id="PF01041">
    <property type="entry name" value="DegT_DnrJ_EryC1"/>
    <property type="match status" value="1"/>
</dbReference>
<dbReference type="GO" id="GO:0008483">
    <property type="term" value="F:transaminase activity"/>
    <property type="evidence" value="ECO:0007669"/>
    <property type="project" value="UniProtKB-KW"/>
</dbReference>
<sequence>MASKNVSRREFIRRNSLTGLSAMLSPSLFTNSMDSPATPVSDVPISIIHTTSSSPALLGGAPVRTKSWPTWPIWKPETDEKQLLEVIRSGIWSRANVATEFEQKWAQALGVKRSLLVVNGTNALIIALSQLDIRAGDEVLVPPYTFIATVSAVLATGAMPIFVDVDPATFQIDPAKIEAKITVRTKAIIPVHILGLPAQMNQILPIAKKHNLVVIEDACQAHLAEINHQKVGTFGSAGCFSFQNSKNLAIGEGGAVVSNDDAFMDRCFSYQNFGNPYGAGVGSVSVGSIRQGNKLRTTEYQAAIGLAQLARLDAQTTTRNENAAYLKAQIEKIPGIVPYKLYDDVTRAAFHLFPFRYQKEGFKGLPRAAFLKALQAEGIPCSNGYATLNNQPYLNDAFRSKNFQKVYPKERLDFKQYVAQNQCPENDKLCNEEAVWFTQNMLLGTKEDMNDIAAAIEKVHKNADELIKLSKK</sequence>
<protein>
    <submittedName>
        <fullName evidence="3">DegT/DnrJ/EryC1/StrS family aminotransferase</fullName>
    </submittedName>
</protein>
<dbReference type="Proteomes" id="UP000598820">
    <property type="component" value="Unassembled WGS sequence"/>
</dbReference>
<dbReference type="InterPro" id="IPR015424">
    <property type="entry name" value="PyrdxlP-dep_Trfase"/>
</dbReference>
<dbReference type="PANTHER" id="PTHR30244">
    <property type="entry name" value="TRANSAMINASE"/>
    <property type="match status" value="1"/>
</dbReference>
<dbReference type="CDD" id="cd00616">
    <property type="entry name" value="AHBA_syn"/>
    <property type="match status" value="1"/>
</dbReference>
<organism evidence="3 4">
    <name type="scientific">Spirosoma profusum</name>
    <dbReference type="NCBI Taxonomy" id="2771354"/>
    <lineage>
        <taxon>Bacteria</taxon>
        <taxon>Pseudomonadati</taxon>
        <taxon>Bacteroidota</taxon>
        <taxon>Cytophagia</taxon>
        <taxon>Cytophagales</taxon>
        <taxon>Cytophagaceae</taxon>
        <taxon>Spirosoma</taxon>
    </lineage>
</organism>
<keyword evidence="3" id="KW-0032">Aminotransferase</keyword>
<comment type="caution">
    <text evidence="3">The sequence shown here is derived from an EMBL/GenBank/DDBJ whole genome shotgun (WGS) entry which is preliminary data.</text>
</comment>
<dbReference type="InterPro" id="IPR015421">
    <property type="entry name" value="PyrdxlP-dep_Trfase_major"/>
</dbReference>
<dbReference type="SUPFAM" id="SSF53383">
    <property type="entry name" value="PLP-dependent transferases"/>
    <property type="match status" value="1"/>
</dbReference>
<keyword evidence="3" id="KW-0808">Transferase</keyword>